<dbReference type="PANTHER" id="PTHR10138">
    <property type="entry name" value="TRYPTOPHAN 2,3-DIOXYGENASE"/>
    <property type="match status" value="1"/>
</dbReference>
<comment type="pathway">
    <text evidence="1">Amino-acid degradation; L-tryptophan degradation via kynurenine pathway; L-kynurenine from L-tryptophan: step 1/2.</text>
</comment>
<dbReference type="SUPFAM" id="SSF140959">
    <property type="entry name" value="Indolic compounds 2,3-dioxygenase-like"/>
    <property type="match status" value="1"/>
</dbReference>
<evidence type="ECO:0000256" key="2">
    <source>
        <dbReference type="SAM" id="MobiDB-lite"/>
    </source>
</evidence>
<reference evidence="4" key="1">
    <citation type="submission" date="2019-04" db="EMBL/GenBank/DDBJ databases">
        <title>Draft genome sequence of Pseudonocardiaceae bacterium SL3-2-4.</title>
        <authorList>
            <person name="Ningsih F."/>
            <person name="Yokota A."/>
            <person name="Sakai Y."/>
            <person name="Nanatani K."/>
            <person name="Yabe S."/>
            <person name="Oetari A."/>
            <person name="Sjamsuridzal W."/>
        </authorList>
    </citation>
    <scope>NUCLEOTIDE SEQUENCE [LARGE SCALE GENOMIC DNA]</scope>
    <source>
        <strain evidence="4">SL3-2-4</strain>
    </source>
</reference>
<protein>
    <recommendedName>
        <fullName evidence="1">Tryptophan 2,3-dioxygenase</fullName>
        <shortName evidence="1">TDO</shortName>
        <ecNumber evidence="1">1.13.11.11</ecNumber>
    </recommendedName>
    <alternativeName>
        <fullName evidence="1">Tryptamin 2,3-dioxygenase</fullName>
    </alternativeName>
    <alternativeName>
        <fullName evidence="1">Tryptophan oxygenase</fullName>
        <shortName evidence="1">TO</shortName>
        <shortName evidence="1">TRPO</shortName>
    </alternativeName>
    <alternativeName>
        <fullName evidence="1">Tryptophan pyrrolase</fullName>
    </alternativeName>
    <alternativeName>
        <fullName evidence="1">Tryptophanase</fullName>
    </alternativeName>
</protein>
<dbReference type="HAMAP" id="MF_01972">
    <property type="entry name" value="T23O"/>
    <property type="match status" value="1"/>
</dbReference>
<keyword evidence="1 3" id="KW-0223">Dioxygenase</keyword>
<keyword evidence="1" id="KW-0349">Heme</keyword>
<dbReference type="Gene3D" id="1.20.58.480">
    <property type="match status" value="1"/>
</dbReference>
<keyword evidence="1" id="KW-0823">Tryptophan catabolism</keyword>
<dbReference type="EMBL" id="BJFL01000025">
    <property type="protein sequence ID" value="GDY32473.1"/>
    <property type="molecule type" value="Genomic_DNA"/>
</dbReference>
<feature type="compositionally biased region" description="Basic and acidic residues" evidence="2">
    <location>
        <begin position="21"/>
        <end position="35"/>
    </location>
</feature>
<feature type="region of interest" description="Disordered" evidence="2">
    <location>
        <begin position="1"/>
        <end position="60"/>
    </location>
</feature>
<organism evidence="3 4">
    <name type="scientific">Gandjariella thermophila</name>
    <dbReference type="NCBI Taxonomy" id="1931992"/>
    <lineage>
        <taxon>Bacteria</taxon>
        <taxon>Bacillati</taxon>
        <taxon>Actinomycetota</taxon>
        <taxon>Actinomycetes</taxon>
        <taxon>Pseudonocardiales</taxon>
        <taxon>Pseudonocardiaceae</taxon>
        <taxon>Gandjariella</taxon>
    </lineage>
</organism>
<dbReference type="GO" id="GO:0019442">
    <property type="term" value="P:L-tryptophan catabolic process to acetyl-CoA"/>
    <property type="evidence" value="ECO:0007669"/>
    <property type="project" value="TreeGrafter"/>
</dbReference>
<comment type="cofactor">
    <cofactor evidence="1">
        <name>heme</name>
        <dbReference type="ChEBI" id="CHEBI:30413"/>
    </cofactor>
    <text evidence="1">Binds 1 heme group per subunit.</text>
</comment>
<comment type="caution">
    <text evidence="1">Lacks conserved residue(s) required for the propagation of feature annotation.</text>
</comment>
<dbReference type="EC" id="1.13.11.11" evidence="1"/>
<evidence type="ECO:0000313" key="3">
    <source>
        <dbReference type="EMBL" id="GDY32473.1"/>
    </source>
</evidence>
<comment type="function">
    <text evidence="1">Heme-dependent dioxygenase that catalyzes the oxidative cleavage of the L-tryptophan (L-Trp) pyrrole ring and converts L-tryptophan to N-formyl-L-kynurenine. Catalyzes the oxidative cleavage of the indole moiety.</text>
</comment>
<keyword evidence="1" id="KW-0560">Oxidoreductase</keyword>
<dbReference type="GO" id="GO:0019441">
    <property type="term" value="P:L-tryptophan catabolic process to kynurenine"/>
    <property type="evidence" value="ECO:0007669"/>
    <property type="project" value="UniProtKB-UniRule"/>
</dbReference>
<feature type="compositionally biased region" description="Polar residues" evidence="2">
    <location>
        <begin position="1"/>
        <end position="12"/>
    </location>
</feature>
<feature type="compositionally biased region" description="Low complexity" evidence="2">
    <location>
        <begin position="36"/>
        <end position="49"/>
    </location>
</feature>
<dbReference type="InterPro" id="IPR004981">
    <property type="entry name" value="Trp_2_3_dOase"/>
</dbReference>
<dbReference type="GO" id="GO:0020037">
    <property type="term" value="F:heme binding"/>
    <property type="evidence" value="ECO:0007669"/>
    <property type="project" value="UniProtKB-UniRule"/>
</dbReference>
<dbReference type="UniPathway" id="UPA00333">
    <property type="reaction ID" value="UER00453"/>
</dbReference>
<sequence>MTVAASSPQTTAPRAGAPFEHATEPANERAAEPANERAAGPANERAAGARSAGEPVNEPRLDFAGLTPYDEYVKASTLHRLQQPRSADPGEMAFLVTTQVMELWFGLLVYEWHTACGALAEDRLDDALASLRRSVAELRALAASWTPVSSLTPAQFNAYRSALGEASGFQSAAYREMEFLLGEKSASLLQPHADAPHAYAQLEQALHAPSLYDTVLDFLHRRGFDVPREVLDRDLSQRYEPHPGVEAVWVRIYTTGDEPLVQLGEVLTDIAELFGRWRTDHLMATRRAMGAKRGTGGSSGVAWLEKRAARLVFPELWTARGHV</sequence>
<dbReference type="PANTHER" id="PTHR10138:SF0">
    <property type="entry name" value="TRYPTOPHAN 2,3-DIOXYGENASE"/>
    <property type="match status" value="1"/>
</dbReference>
<dbReference type="AlphaFoldDB" id="A0A4D4JF24"/>
<dbReference type="InterPro" id="IPR037217">
    <property type="entry name" value="Trp/Indoleamine_2_3_dOase-like"/>
</dbReference>
<keyword evidence="4" id="KW-1185">Reference proteome</keyword>
<comment type="catalytic activity">
    <reaction evidence="1">
        <text>L-tryptophan + O2 = N-formyl-L-kynurenine</text>
        <dbReference type="Rhea" id="RHEA:24536"/>
        <dbReference type="ChEBI" id="CHEBI:15379"/>
        <dbReference type="ChEBI" id="CHEBI:57912"/>
        <dbReference type="ChEBI" id="CHEBI:58629"/>
        <dbReference type="EC" id="1.13.11.11"/>
    </reaction>
</comment>
<dbReference type="Proteomes" id="UP000298860">
    <property type="component" value="Unassembled WGS sequence"/>
</dbReference>
<gene>
    <name evidence="1 3" type="primary">kynA</name>
    <name evidence="3" type="ORF">GTS_41060</name>
</gene>
<keyword evidence="1" id="KW-0408">Iron</keyword>
<proteinExistence type="inferred from homology"/>
<feature type="binding site" evidence="1">
    <location>
        <position position="295"/>
    </location>
    <ligand>
        <name>substrate</name>
    </ligand>
</feature>
<name>A0A4D4JF24_9PSEU</name>
<comment type="similarity">
    <text evidence="1">Belongs to the tryptophan 2,3-dioxygenase family.</text>
</comment>
<feature type="binding site" evidence="1">
    <location>
        <position position="160"/>
    </location>
    <ligand>
        <name>substrate</name>
    </ligand>
</feature>
<keyword evidence="1" id="KW-0479">Metal-binding</keyword>
<accession>A0A4D4JF24</accession>
<comment type="subunit">
    <text evidence="1">Homotetramer.</text>
</comment>
<dbReference type="Pfam" id="PF03301">
    <property type="entry name" value="Trp_dioxygenase"/>
    <property type="match status" value="2"/>
</dbReference>
<dbReference type="GO" id="GO:0046872">
    <property type="term" value="F:metal ion binding"/>
    <property type="evidence" value="ECO:0007669"/>
    <property type="project" value="UniProtKB-KW"/>
</dbReference>
<evidence type="ECO:0000256" key="1">
    <source>
        <dbReference type="HAMAP-Rule" id="MF_01972"/>
    </source>
</evidence>
<comment type="caution">
    <text evidence="3">The sequence shown here is derived from an EMBL/GenBank/DDBJ whole genome shotgun (WGS) entry which is preliminary data.</text>
</comment>
<dbReference type="GO" id="GO:0004833">
    <property type="term" value="F:L-tryptophan 2,3-dioxygenase activity"/>
    <property type="evidence" value="ECO:0007669"/>
    <property type="project" value="UniProtKB-UniRule"/>
</dbReference>
<feature type="binding site" description="axial binding residue" evidence="1">
    <location>
        <position position="281"/>
    </location>
    <ligand>
        <name>heme</name>
        <dbReference type="ChEBI" id="CHEBI:30413"/>
    </ligand>
    <ligandPart>
        <name>Fe</name>
        <dbReference type="ChEBI" id="CHEBI:18248"/>
    </ligandPart>
</feature>
<evidence type="ECO:0000313" key="4">
    <source>
        <dbReference type="Proteomes" id="UP000298860"/>
    </source>
</evidence>